<dbReference type="GO" id="GO:0032865">
    <property type="term" value="C:ERMES complex"/>
    <property type="evidence" value="ECO:0007669"/>
    <property type="project" value="TreeGrafter"/>
</dbReference>
<evidence type="ECO:0000313" key="12">
    <source>
        <dbReference type="Proteomes" id="UP000769528"/>
    </source>
</evidence>
<accession>A0A9P8P8Q3</accession>
<evidence type="ECO:0000256" key="7">
    <source>
        <dbReference type="ARBA" id="ARBA00023121"/>
    </source>
</evidence>
<feature type="region of interest" description="Disordered" evidence="9">
    <location>
        <begin position="740"/>
        <end position="760"/>
    </location>
</feature>
<feature type="domain" description="SMP-LTD" evidence="10">
    <location>
        <begin position="304"/>
        <end position="495"/>
    </location>
</feature>
<organism evidence="11 12">
    <name type="scientific">Wickerhamomyces mucosus</name>
    <dbReference type="NCBI Taxonomy" id="1378264"/>
    <lineage>
        <taxon>Eukaryota</taxon>
        <taxon>Fungi</taxon>
        <taxon>Dikarya</taxon>
        <taxon>Ascomycota</taxon>
        <taxon>Saccharomycotina</taxon>
        <taxon>Saccharomycetes</taxon>
        <taxon>Phaffomycetales</taxon>
        <taxon>Wickerhamomycetaceae</taxon>
        <taxon>Wickerhamomyces</taxon>
    </lineage>
</organism>
<dbReference type="GO" id="GO:1990456">
    <property type="term" value="P:mitochondrion-endoplasmic reticulum membrane tethering"/>
    <property type="evidence" value="ECO:0007669"/>
    <property type="project" value="TreeGrafter"/>
</dbReference>
<dbReference type="Pfam" id="PF15413">
    <property type="entry name" value="PH_11"/>
    <property type="match status" value="1"/>
</dbReference>
<keyword evidence="7" id="KW-0446">Lipid-binding</keyword>
<evidence type="ECO:0000256" key="5">
    <source>
        <dbReference type="ARBA" id="ARBA00022989"/>
    </source>
</evidence>
<evidence type="ECO:0000256" key="8">
    <source>
        <dbReference type="ARBA" id="ARBA00023136"/>
    </source>
</evidence>
<evidence type="ECO:0000256" key="4">
    <source>
        <dbReference type="ARBA" id="ARBA00022824"/>
    </source>
</evidence>
<comment type="subcellular location">
    <subcellularLocation>
        <location evidence="1">Endoplasmic reticulum membrane</location>
    </subcellularLocation>
</comment>
<comment type="caution">
    <text evidence="11">The sequence shown here is derived from an EMBL/GenBank/DDBJ whole genome shotgun (WGS) entry which is preliminary data.</text>
</comment>
<gene>
    <name evidence="11" type="ORF">WICMUC_005223</name>
</gene>
<dbReference type="InterPro" id="IPR031468">
    <property type="entry name" value="SMP_LBD"/>
</dbReference>
<evidence type="ECO:0000256" key="9">
    <source>
        <dbReference type="SAM" id="MobiDB-lite"/>
    </source>
</evidence>
<keyword evidence="3" id="KW-0812">Transmembrane</keyword>
<dbReference type="PROSITE" id="PS51847">
    <property type="entry name" value="SMP"/>
    <property type="match status" value="1"/>
</dbReference>
<evidence type="ECO:0000256" key="6">
    <source>
        <dbReference type="ARBA" id="ARBA00023055"/>
    </source>
</evidence>
<dbReference type="PANTHER" id="PTHR13466:SF19">
    <property type="entry name" value="NUCLEUS-VACUOLE JUNCTION PROTEIN 2"/>
    <property type="match status" value="1"/>
</dbReference>
<evidence type="ECO:0000256" key="2">
    <source>
        <dbReference type="ARBA" id="ARBA00022448"/>
    </source>
</evidence>
<feature type="compositionally biased region" description="Polar residues" evidence="9">
    <location>
        <begin position="633"/>
        <end position="649"/>
    </location>
</feature>
<dbReference type="OrthoDB" id="26740at2759"/>
<feature type="region of interest" description="Disordered" evidence="9">
    <location>
        <begin position="103"/>
        <end position="137"/>
    </location>
</feature>
<dbReference type="EMBL" id="JAEUBF010001377">
    <property type="protein sequence ID" value="KAH3667823.1"/>
    <property type="molecule type" value="Genomic_DNA"/>
</dbReference>
<reference evidence="11" key="2">
    <citation type="submission" date="2021-01" db="EMBL/GenBank/DDBJ databases">
        <authorList>
            <person name="Schikora-Tamarit M.A."/>
        </authorList>
    </citation>
    <scope>NUCLEOTIDE SEQUENCE</scope>
    <source>
        <strain evidence="11">CBS6341</strain>
    </source>
</reference>
<feature type="region of interest" description="Disordered" evidence="9">
    <location>
        <begin position="783"/>
        <end position="905"/>
    </location>
</feature>
<evidence type="ECO:0000313" key="11">
    <source>
        <dbReference type="EMBL" id="KAH3667823.1"/>
    </source>
</evidence>
<dbReference type="GO" id="GO:0015914">
    <property type="term" value="P:phospholipid transport"/>
    <property type="evidence" value="ECO:0007669"/>
    <property type="project" value="TreeGrafter"/>
</dbReference>
<evidence type="ECO:0000256" key="3">
    <source>
        <dbReference type="ARBA" id="ARBA00022692"/>
    </source>
</evidence>
<keyword evidence="12" id="KW-1185">Reference proteome</keyword>
<keyword evidence="4" id="KW-0256">Endoplasmic reticulum</keyword>
<reference evidence="11" key="1">
    <citation type="journal article" date="2021" name="Open Biol.">
        <title>Shared evolutionary footprints suggest mitochondrial oxidative damage underlies multiple complex I losses in fungi.</title>
        <authorList>
            <person name="Schikora-Tamarit M.A."/>
            <person name="Marcet-Houben M."/>
            <person name="Nosek J."/>
            <person name="Gabaldon T."/>
        </authorList>
    </citation>
    <scope>NUCLEOTIDE SEQUENCE</scope>
    <source>
        <strain evidence="11">CBS6341</strain>
    </source>
</reference>
<keyword evidence="8" id="KW-0472">Membrane</keyword>
<dbReference type="SUPFAM" id="SSF50729">
    <property type="entry name" value="PH domain-like"/>
    <property type="match status" value="1"/>
</dbReference>
<keyword evidence="6" id="KW-0445">Lipid transport</keyword>
<sequence>MYVLTISTIDETPDLMGALHIEDEKELKLEENGEYSCEETPLKLTEIEEKSSSGVNAFKTGWLTVTREYHAFSNNANDKQSEPKSGESKSAYTALYRLVKNSTKRTTSSSSADQVDQEQSSTSSTGNNTGSTTEKTIRRKNRYYGVLRHGNLFLHKDESLKNVQHVIVLSNSIVTLWPRDLKDVELFTKKSAICILKKKSRRKSDIPPKSSPASLSGIATIECTADVIEKGVLPSKTGVFFIYTDTNYEKEDWYFELIKATKKENFTSSNTELDRYEASIYANTLHFKTADMISLIGTLHSSEGQLYTRWFNALLGRIFLGLQGTEFFENVVKDRLVKKLAKINRPGFLEEFKIKKIDVGKAAPFISFPKLQELNPDGSVRVGLLFSYEGKASVQVATKANINLGSHFRTREVNILLAVTLNKLEGPLAIKIKAPPSSRLWYTFEKEPEIDFTIEPVVSQRQITYGMITKAIETRLKEAIKTSLVEPAWDDASFFQTDNEFYRGGIWDTKHRSQEDADSDQAVLEDDELLNEDLDDFDTGIVDEASTRFESIIDANTSHNAGLLNDDVGSIRSRVSNKLNTKSSIENLAIKPKKTGPVIGTSTEQFLANGDYVSKDQQENDDDINSYDGDSVISRNSVPNSLTEENLSNRRTLSNSFKKIGKWYNDKTNTGQQLKSPPAINESKGYKPPDMIQSRKKSSSSLGSTDSNRTGLDSPSSPIQHKTAPQARTFPAEYLFGLETQKPDTEHGTKNLPPTKIPAMQSPYEQQNENLLEANIVSTVSKLPPGEASGKLSSSFPKRKPVTPFHPKSSTTESSEEQSDINTTNFESPIPSKFTELSISSESVESVKEGKSIDTVGSQSITIDAPILSSSESDHKEAVDSTKNSLPGIAPPLPPREIKKLENFE</sequence>
<dbReference type="PANTHER" id="PTHR13466">
    <property type="entry name" value="TEX2 PROTEIN-RELATED"/>
    <property type="match status" value="1"/>
</dbReference>
<feature type="compositionally biased region" description="Basic and acidic residues" evidence="9">
    <location>
        <begin position="896"/>
        <end position="905"/>
    </location>
</feature>
<feature type="region of interest" description="Disordered" evidence="9">
    <location>
        <begin position="612"/>
        <end position="649"/>
    </location>
</feature>
<proteinExistence type="predicted"/>
<name>A0A9P8P8Q3_9ASCO</name>
<feature type="compositionally biased region" description="Polar residues" evidence="9">
    <location>
        <begin position="666"/>
        <end position="675"/>
    </location>
</feature>
<feature type="compositionally biased region" description="Polar residues" evidence="9">
    <location>
        <begin position="708"/>
        <end position="720"/>
    </location>
</feature>
<protein>
    <recommendedName>
        <fullName evidence="10">SMP-LTD domain-containing protein</fullName>
    </recommendedName>
</protein>
<dbReference type="GO" id="GO:0005789">
    <property type="term" value="C:endoplasmic reticulum membrane"/>
    <property type="evidence" value="ECO:0007669"/>
    <property type="project" value="UniProtKB-SubCell"/>
</dbReference>
<dbReference type="CDD" id="cd21675">
    <property type="entry name" value="SMP_TEX2"/>
    <property type="match status" value="1"/>
</dbReference>
<feature type="compositionally biased region" description="Low complexity" evidence="9">
    <location>
        <begin position="120"/>
        <end position="133"/>
    </location>
</feature>
<dbReference type="Proteomes" id="UP000769528">
    <property type="component" value="Unassembled WGS sequence"/>
</dbReference>
<dbReference type="GO" id="GO:0008289">
    <property type="term" value="F:lipid binding"/>
    <property type="evidence" value="ECO:0007669"/>
    <property type="project" value="UniProtKB-KW"/>
</dbReference>
<keyword evidence="2" id="KW-0813">Transport</keyword>
<dbReference type="AlphaFoldDB" id="A0A9P8P8Q3"/>
<keyword evidence="5" id="KW-1133">Transmembrane helix</keyword>
<evidence type="ECO:0000256" key="1">
    <source>
        <dbReference type="ARBA" id="ARBA00004586"/>
    </source>
</evidence>
<feature type="region of interest" description="Disordered" evidence="9">
    <location>
        <begin position="664"/>
        <end position="727"/>
    </location>
</feature>
<evidence type="ECO:0000259" key="10">
    <source>
        <dbReference type="PROSITE" id="PS51847"/>
    </source>
</evidence>